<evidence type="ECO:0000259" key="9">
    <source>
        <dbReference type="PROSITE" id="PS50109"/>
    </source>
</evidence>
<dbReference type="InterPro" id="IPR036097">
    <property type="entry name" value="HisK_dim/P_sf"/>
</dbReference>
<dbReference type="RefSeq" id="WP_249311766.1">
    <property type="nucleotide sequence ID" value="NZ_JACRSU010000002.1"/>
</dbReference>
<evidence type="ECO:0000256" key="2">
    <source>
        <dbReference type="ARBA" id="ARBA00004370"/>
    </source>
</evidence>
<protein>
    <recommendedName>
        <fullName evidence="3">histidine kinase</fullName>
        <ecNumber evidence="3">2.7.13.3</ecNumber>
    </recommendedName>
</protein>
<dbReference type="SUPFAM" id="SSF47384">
    <property type="entry name" value="Homodimeric domain of signal transducing histidine kinase"/>
    <property type="match status" value="1"/>
</dbReference>
<dbReference type="InterPro" id="IPR050351">
    <property type="entry name" value="BphY/WalK/GraS-like"/>
</dbReference>
<dbReference type="EC" id="2.7.13.3" evidence="3"/>
<dbReference type="SMART" id="SM00388">
    <property type="entry name" value="HisKA"/>
    <property type="match status" value="1"/>
</dbReference>
<feature type="transmembrane region" description="Helical" evidence="8">
    <location>
        <begin position="99"/>
        <end position="124"/>
    </location>
</feature>
<evidence type="ECO:0000313" key="11">
    <source>
        <dbReference type="Proteomes" id="UP000611762"/>
    </source>
</evidence>
<dbReference type="Gene3D" id="1.10.287.130">
    <property type="match status" value="1"/>
</dbReference>
<comment type="caution">
    <text evidence="10">The sequence shown here is derived from an EMBL/GenBank/DDBJ whole genome shotgun (WGS) entry which is preliminary data.</text>
</comment>
<dbReference type="Pfam" id="PF00512">
    <property type="entry name" value="HisKA"/>
    <property type="match status" value="1"/>
</dbReference>
<evidence type="ECO:0000256" key="6">
    <source>
        <dbReference type="ARBA" id="ARBA00022777"/>
    </source>
</evidence>
<dbReference type="Gene3D" id="3.30.565.10">
    <property type="entry name" value="Histidine kinase-like ATPase, C-terminal domain"/>
    <property type="match status" value="1"/>
</dbReference>
<keyword evidence="8" id="KW-0472">Membrane</keyword>
<evidence type="ECO:0000256" key="4">
    <source>
        <dbReference type="ARBA" id="ARBA00022553"/>
    </source>
</evidence>
<accession>A0A926DMU4</accession>
<keyword evidence="7" id="KW-0902">Two-component regulatory system</keyword>
<proteinExistence type="predicted"/>
<dbReference type="EMBL" id="JACRSU010000002">
    <property type="protein sequence ID" value="MBC8540597.1"/>
    <property type="molecule type" value="Genomic_DNA"/>
</dbReference>
<dbReference type="PANTHER" id="PTHR45453:SF1">
    <property type="entry name" value="PHOSPHATE REGULON SENSOR PROTEIN PHOR"/>
    <property type="match status" value="1"/>
</dbReference>
<evidence type="ECO:0000313" key="10">
    <source>
        <dbReference type="EMBL" id="MBC8540597.1"/>
    </source>
</evidence>
<evidence type="ECO:0000256" key="8">
    <source>
        <dbReference type="SAM" id="Phobius"/>
    </source>
</evidence>
<dbReference type="FunFam" id="3.30.565.10:FF:000006">
    <property type="entry name" value="Sensor histidine kinase WalK"/>
    <property type="match status" value="1"/>
</dbReference>
<dbReference type="AlphaFoldDB" id="A0A926DMU4"/>
<dbReference type="CDD" id="cd00082">
    <property type="entry name" value="HisKA"/>
    <property type="match status" value="1"/>
</dbReference>
<evidence type="ECO:0000256" key="1">
    <source>
        <dbReference type="ARBA" id="ARBA00000085"/>
    </source>
</evidence>
<dbReference type="GO" id="GO:0000155">
    <property type="term" value="F:phosphorelay sensor kinase activity"/>
    <property type="evidence" value="ECO:0007669"/>
    <property type="project" value="InterPro"/>
</dbReference>
<gene>
    <name evidence="10" type="ORF">H8698_06370</name>
</gene>
<dbReference type="InterPro" id="IPR004358">
    <property type="entry name" value="Sig_transdc_His_kin-like_C"/>
</dbReference>
<dbReference type="GO" id="GO:0005886">
    <property type="term" value="C:plasma membrane"/>
    <property type="evidence" value="ECO:0007669"/>
    <property type="project" value="TreeGrafter"/>
</dbReference>
<keyword evidence="11" id="KW-1185">Reference proteome</keyword>
<sequence length="408" mass="45820">MNRPLKRSLAACLIAVTVFTAAFSTFAFFFVKEAYRQEINTVINIAGAVLPENSNAEQPFLAAAKGETDAFETGSTILGKYGYNEHMRLLENSGYKKTVIILFAVTWGLWAVLTLFILAFFISIKRRQSRQEKSIAQVLEGYFSDDFSFLKDAEKQRLLLNRQFADTLFKLGRNLEYKSLLLAEEKNNTKSLVTDISHQLKTPIAALSTCLTVLSEADSQEQKTEFLARSLLQVDKLRLLADALMNVSRLETGMISLQKEKVNLSDLLVRAVNGIYDKSMKKNIAIETSDFKDLNLNLDPKWTAEAIMNVLDNALKYSPEHSKISIHVQPLYSFVRVEITDCGIGIEKSEQNKIFRRFYRGTTPEVKNSEGSGIGLYLTRRILEEQGGTISVKSEPGKGAAFILQLPL</sequence>
<keyword evidence="5" id="KW-0808">Transferase</keyword>
<evidence type="ECO:0000256" key="5">
    <source>
        <dbReference type="ARBA" id="ARBA00022679"/>
    </source>
</evidence>
<comment type="catalytic activity">
    <reaction evidence="1">
        <text>ATP + protein L-histidine = ADP + protein N-phospho-L-histidine.</text>
        <dbReference type="EC" id="2.7.13.3"/>
    </reaction>
</comment>
<keyword evidence="8" id="KW-0812">Transmembrane</keyword>
<dbReference type="SMART" id="SM00387">
    <property type="entry name" value="HATPase_c"/>
    <property type="match status" value="1"/>
</dbReference>
<dbReference type="PROSITE" id="PS50109">
    <property type="entry name" value="HIS_KIN"/>
    <property type="match status" value="1"/>
</dbReference>
<reference evidence="10" key="1">
    <citation type="submission" date="2020-08" db="EMBL/GenBank/DDBJ databases">
        <title>Genome public.</title>
        <authorList>
            <person name="Liu C."/>
            <person name="Sun Q."/>
        </authorList>
    </citation>
    <scope>NUCLEOTIDE SEQUENCE</scope>
    <source>
        <strain evidence="10">H8</strain>
    </source>
</reference>
<dbReference type="InterPro" id="IPR036890">
    <property type="entry name" value="HATPase_C_sf"/>
</dbReference>
<dbReference type="GO" id="GO:0016036">
    <property type="term" value="P:cellular response to phosphate starvation"/>
    <property type="evidence" value="ECO:0007669"/>
    <property type="project" value="TreeGrafter"/>
</dbReference>
<dbReference type="InterPro" id="IPR003661">
    <property type="entry name" value="HisK_dim/P_dom"/>
</dbReference>
<organism evidence="10 11">
    <name type="scientific">Congzhengia minquanensis</name>
    <dbReference type="NCBI Taxonomy" id="2763657"/>
    <lineage>
        <taxon>Bacteria</taxon>
        <taxon>Bacillati</taxon>
        <taxon>Bacillota</taxon>
        <taxon>Clostridia</taxon>
        <taxon>Eubacteriales</taxon>
        <taxon>Oscillospiraceae</taxon>
        <taxon>Congzhengia</taxon>
    </lineage>
</organism>
<dbReference type="Pfam" id="PF02518">
    <property type="entry name" value="HATPase_c"/>
    <property type="match status" value="1"/>
</dbReference>
<dbReference type="InterPro" id="IPR003594">
    <property type="entry name" value="HATPase_dom"/>
</dbReference>
<feature type="domain" description="Histidine kinase" evidence="9">
    <location>
        <begin position="195"/>
        <end position="408"/>
    </location>
</feature>
<comment type="subcellular location">
    <subcellularLocation>
        <location evidence="2">Membrane</location>
    </subcellularLocation>
</comment>
<keyword evidence="8" id="KW-1133">Transmembrane helix</keyword>
<name>A0A926DMU4_9FIRM</name>
<dbReference type="PANTHER" id="PTHR45453">
    <property type="entry name" value="PHOSPHATE REGULON SENSOR PROTEIN PHOR"/>
    <property type="match status" value="1"/>
</dbReference>
<keyword evidence="4" id="KW-0597">Phosphoprotein</keyword>
<evidence type="ECO:0000256" key="3">
    <source>
        <dbReference type="ARBA" id="ARBA00012438"/>
    </source>
</evidence>
<dbReference type="Proteomes" id="UP000611762">
    <property type="component" value="Unassembled WGS sequence"/>
</dbReference>
<keyword evidence="6 10" id="KW-0418">Kinase</keyword>
<dbReference type="PRINTS" id="PR00344">
    <property type="entry name" value="BCTRLSENSOR"/>
</dbReference>
<dbReference type="InterPro" id="IPR005467">
    <property type="entry name" value="His_kinase_dom"/>
</dbReference>
<evidence type="ECO:0000256" key="7">
    <source>
        <dbReference type="ARBA" id="ARBA00023012"/>
    </source>
</evidence>
<dbReference type="GO" id="GO:0004721">
    <property type="term" value="F:phosphoprotein phosphatase activity"/>
    <property type="evidence" value="ECO:0007669"/>
    <property type="project" value="TreeGrafter"/>
</dbReference>
<dbReference type="SUPFAM" id="SSF55874">
    <property type="entry name" value="ATPase domain of HSP90 chaperone/DNA topoisomerase II/histidine kinase"/>
    <property type="match status" value="1"/>
</dbReference>